<evidence type="ECO:0000313" key="7">
    <source>
        <dbReference type="EMBL" id="MFC0632627.1"/>
    </source>
</evidence>
<proteinExistence type="inferred from homology"/>
<dbReference type="InterPro" id="IPR050188">
    <property type="entry name" value="RluA_PseudoU_synthase"/>
</dbReference>
<gene>
    <name evidence="7" type="ORF">ACFFGE_01860</name>
</gene>
<protein>
    <recommendedName>
        <fullName evidence="5">Pseudouridine synthase</fullName>
        <ecNumber evidence="5">5.4.99.-</ecNumber>
    </recommendedName>
</protein>
<evidence type="ECO:0000256" key="3">
    <source>
        <dbReference type="ARBA" id="ARBA00036882"/>
    </source>
</evidence>
<dbReference type="CDD" id="cd00165">
    <property type="entry name" value="S4"/>
    <property type="match status" value="1"/>
</dbReference>
<keyword evidence="4" id="KW-0694">RNA-binding</keyword>
<evidence type="ECO:0000256" key="1">
    <source>
        <dbReference type="ARBA" id="ARBA00010876"/>
    </source>
</evidence>
<sequence length="330" mass="36501">MSREVKTLYVAEAEDGIRLDRWFKRRWPHLSHIQVQKLARSGQIRVDGARIKPEARLTAGAAIRVPPLPDAVAPDERRKDDLSDRDVAFVRSLVLHEDELVIALNKPAGLAVQGGTKTTRHLDRLLGAWGEGLERPRLVHRLDRDTSGVLLLGKGPEAAKRLAGAFARRQAKKTYWAIVEGAPKPTTGLIDMALKKSGRNDFEMMRPADPKEIGAEAAETGYATVSRAAHRAAWMALRPFTGRTHQLRAHMSAIGHPILGDLKYGSETSAELSGPLKLQLHARRIELDHPGGGRLIVEAPISPELRTGFDRFGFHEDEAPDDPFAGLKRR</sequence>
<comment type="similarity">
    <text evidence="1 5">Belongs to the pseudouridine synthase RluA family.</text>
</comment>
<comment type="function">
    <text evidence="5">Responsible for synthesis of pseudouridine from uracil.</text>
</comment>
<comment type="catalytic activity">
    <reaction evidence="5">
        <text>a uridine in RNA = a pseudouridine in RNA</text>
        <dbReference type="Rhea" id="RHEA:48348"/>
        <dbReference type="Rhea" id="RHEA-COMP:12068"/>
        <dbReference type="Rhea" id="RHEA-COMP:12069"/>
        <dbReference type="ChEBI" id="CHEBI:65314"/>
        <dbReference type="ChEBI" id="CHEBI:65315"/>
    </reaction>
</comment>
<dbReference type="PROSITE" id="PS50889">
    <property type="entry name" value="S4"/>
    <property type="match status" value="1"/>
</dbReference>
<dbReference type="NCBIfam" id="TIGR00005">
    <property type="entry name" value="rluA_subfam"/>
    <property type="match status" value="1"/>
</dbReference>
<dbReference type="PANTHER" id="PTHR21600:SF44">
    <property type="entry name" value="RIBOSOMAL LARGE SUBUNIT PSEUDOURIDINE SYNTHASE D"/>
    <property type="match status" value="1"/>
</dbReference>
<feature type="domain" description="Pseudouridine synthase RsuA/RluA-like" evidence="6">
    <location>
        <begin position="101"/>
        <end position="253"/>
    </location>
</feature>
<reference evidence="7 8" key="1">
    <citation type="submission" date="2024-09" db="EMBL/GenBank/DDBJ databases">
        <authorList>
            <person name="Sun Q."/>
            <person name="Mori K."/>
        </authorList>
    </citation>
    <scope>NUCLEOTIDE SEQUENCE [LARGE SCALE GENOMIC DNA]</scope>
    <source>
        <strain evidence="7 8">NCAIM B.02621</strain>
    </source>
</reference>
<accession>A0ABV6QZ25</accession>
<comment type="caution">
    <text evidence="7">The sequence shown here is derived from an EMBL/GenBank/DDBJ whole genome shotgun (WGS) entry which is preliminary data.</text>
</comment>
<dbReference type="InterPro" id="IPR020103">
    <property type="entry name" value="PsdUridine_synth_cat_dom_sf"/>
</dbReference>
<dbReference type="InterPro" id="IPR036986">
    <property type="entry name" value="S4_RNA-bd_sf"/>
</dbReference>
<name>A0ABV6QZ25_9CAUL</name>
<dbReference type="SUPFAM" id="SSF55120">
    <property type="entry name" value="Pseudouridine synthase"/>
    <property type="match status" value="1"/>
</dbReference>
<dbReference type="PANTHER" id="PTHR21600">
    <property type="entry name" value="MITOCHONDRIAL RNA PSEUDOURIDINE SYNTHASE"/>
    <property type="match status" value="1"/>
</dbReference>
<evidence type="ECO:0000313" key="8">
    <source>
        <dbReference type="Proteomes" id="UP001589906"/>
    </source>
</evidence>
<keyword evidence="2 5" id="KW-0413">Isomerase</keyword>
<dbReference type="CDD" id="cd02869">
    <property type="entry name" value="PseudoU_synth_RluA_like"/>
    <property type="match status" value="1"/>
</dbReference>
<evidence type="ECO:0000256" key="4">
    <source>
        <dbReference type="PROSITE-ProRule" id="PRU00182"/>
    </source>
</evidence>
<keyword evidence="8" id="KW-1185">Reference proteome</keyword>
<dbReference type="EMBL" id="JBHLSW010000003">
    <property type="protein sequence ID" value="MFC0632627.1"/>
    <property type="molecule type" value="Genomic_DNA"/>
</dbReference>
<evidence type="ECO:0000256" key="5">
    <source>
        <dbReference type="RuleBase" id="RU362028"/>
    </source>
</evidence>
<dbReference type="Gene3D" id="3.10.290.10">
    <property type="entry name" value="RNA-binding S4 domain"/>
    <property type="match status" value="1"/>
</dbReference>
<dbReference type="Proteomes" id="UP001589906">
    <property type="component" value="Unassembled WGS sequence"/>
</dbReference>
<evidence type="ECO:0000259" key="6">
    <source>
        <dbReference type="Pfam" id="PF00849"/>
    </source>
</evidence>
<dbReference type="InterPro" id="IPR006224">
    <property type="entry name" value="PsdUridine_synth_RluA-like_CS"/>
</dbReference>
<dbReference type="InterPro" id="IPR006145">
    <property type="entry name" value="PsdUridine_synth_RsuA/RluA"/>
</dbReference>
<dbReference type="Pfam" id="PF00849">
    <property type="entry name" value="PseudoU_synth_2"/>
    <property type="match status" value="1"/>
</dbReference>
<dbReference type="EC" id="5.4.99.-" evidence="5"/>
<evidence type="ECO:0000256" key="2">
    <source>
        <dbReference type="ARBA" id="ARBA00023235"/>
    </source>
</evidence>
<dbReference type="InterPro" id="IPR006225">
    <property type="entry name" value="PsdUridine_synth_RluC/D"/>
</dbReference>
<comment type="catalytic activity">
    <reaction evidence="3">
        <text>uridine(1911/1915/1917) in 23S rRNA = pseudouridine(1911/1915/1917) in 23S rRNA</text>
        <dbReference type="Rhea" id="RHEA:42524"/>
        <dbReference type="Rhea" id="RHEA-COMP:10097"/>
        <dbReference type="Rhea" id="RHEA-COMP:10098"/>
        <dbReference type="ChEBI" id="CHEBI:65314"/>
        <dbReference type="ChEBI" id="CHEBI:65315"/>
        <dbReference type="EC" id="5.4.99.23"/>
    </reaction>
</comment>
<dbReference type="Gene3D" id="3.30.2350.10">
    <property type="entry name" value="Pseudouridine synthase"/>
    <property type="match status" value="1"/>
</dbReference>
<dbReference type="SUPFAM" id="SSF55174">
    <property type="entry name" value="Alpha-L RNA-binding motif"/>
    <property type="match status" value="1"/>
</dbReference>
<dbReference type="PROSITE" id="PS01129">
    <property type="entry name" value="PSI_RLU"/>
    <property type="match status" value="1"/>
</dbReference>
<dbReference type="RefSeq" id="WP_376833746.1">
    <property type="nucleotide sequence ID" value="NZ_JBHLSW010000003.1"/>
</dbReference>
<organism evidence="7 8">
    <name type="scientific">Brevundimonas balnearis</name>
    <dbReference type="NCBI Taxonomy" id="1572858"/>
    <lineage>
        <taxon>Bacteria</taxon>
        <taxon>Pseudomonadati</taxon>
        <taxon>Pseudomonadota</taxon>
        <taxon>Alphaproteobacteria</taxon>
        <taxon>Caulobacterales</taxon>
        <taxon>Caulobacteraceae</taxon>
        <taxon>Brevundimonas</taxon>
    </lineage>
</organism>